<feature type="active site" description="Proton acceptor" evidence="4">
    <location>
        <position position="209"/>
    </location>
</feature>
<sequence>MRLTGLRRMGWGLARSLGRPSLALALQGGGSHGAFTWGVLDRLLETRVSILGISGASAGALNAAALACGLVQGGHDGARRTLEALWLGVAEQARSGPLQSTPLDHLLHGWNRDYSPGFVLLKNLSRLASPYQLNPGDYNPLVQLLEKFIDFDALRHRHAPPLFIALTNVRSGRLVLHRNQDLRPRSLLASACLPLLFQAIEIDGEHYWDGGYTGNPPLFPLLLETPANDLLVVQLAPDRHEAVPTQVSGIVDRANEIAFQSTLTRELQILAGLRRAGRLRGGSGIFLHRISADEDVAGLGGTSRINADRAFLEHLRDQGRQRADEWLSSQGGHIGGTPTTRLDDFLV</sequence>
<dbReference type="SUPFAM" id="SSF52151">
    <property type="entry name" value="FabD/lysophospholipase-like"/>
    <property type="match status" value="1"/>
</dbReference>
<accession>A0AAE3G1H2</accession>
<dbReference type="GO" id="GO:0016042">
    <property type="term" value="P:lipid catabolic process"/>
    <property type="evidence" value="ECO:0007669"/>
    <property type="project" value="UniProtKB-UniRule"/>
</dbReference>
<keyword evidence="1 4" id="KW-0378">Hydrolase</keyword>
<dbReference type="PROSITE" id="PS51635">
    <property type="entry name" value="PNPLA"/>
    <property type="match status" value="1"/>
</dbReference>
<evidence type="ECO:0000313" key="6">
    <source>
        <dbReference type="EMBL" id="MCP1674080.1"/>
    </source>
</evidence>
<evidence type="ECO:0000256" key="3">
    <source>
        <dbReference type="ARBA" id="ARBA00023098"/>
    </source>
</evidence>
<protein>
    <submittedName>
        <fullName evidence="6">NTE family protein</fullName>
    </submittedName>
</protein>
<dbReference type="GO" id="GO:0016787">
    <property type="term" value="F:hydrolase activity"/>
    <property type="evidence" value="ECO:0007669"/>
    <property type="project" value="UniProtKB-UniRule"/>
</dbReference>
<dbReference type="InterPro" id="IPR016035">
    <property type="entry name" value="Acyl_Trfase/lysoPLipase"/>
</dbReference>
<dbReference type="PANTHER" id="PTHR14226">
    <property type="entry name" value="NEUROPATHY TARGET ESTERASE/SWISS CHEESE D.MELANOGASTER"/>
    <property type="match status" value="1"/>
</dbReference>
<proteinExistence type="predicted"/>
<dbReference type="AlphaFoldDB" id="A0AAE3G1H2"/>
<feature type="short sequence motif" description="GXSXG" evidence="4">
    <location>
        <begin position="55"/>
        <end position="59"/>
    </location>
</feature>
<dbReference type="InterPro" id="IPR050301">
    <property type="entry name" value="NTE"/>
</dbReference>
<keyword evidence="7" id="KW-1185">Reference proteome</keyword>
<dbReference type="EMBL" id="JALJXV010000002">
    <property type="protein sequence ID" value="MCP1674080.1"/>
    <property type="molecule type" value="Genomic_DNA"/>
</dbReference>
<dbReference type="Gene3D" id="3.40.1090.10">
    <property type="entry name" value="Cytosolic phospholipase A2 catalytic domain"/>
    <property type="match status" value="2"/>
</dbReference>
<feature type="active site" description="Nucleophile" evidence="4">
    <location>
        <position position="57"/>
    </location>
</feature>
<organism evidence="6 7">
    <name type="scientific">Natronocella acetinitrilica</name>
    <dbReference type="NCBI Taxonomy" id="414046"/>
    <lineage>
        <taxon>Bacteria</taxon>
        <taxon>Pseudomonadati</taxon>
        <taxon>Pseudomonadota</taxon>
        <taxon>Gammaproteobacteria</taxon>
        <taxon>Chromatiales</taxon>
        <taxon>Ectothiorhodospiraceae</taxon>
        <taxon>Natronocella</taxon>
    </lineage>
</organism>
<dbReference type="Pfam" id="PF01734">
    <property type="entry name" value="Patatin"/>
    <property type="match status" value="1"/>
</dbReference>
<evidence type="ECO:0000256" key="4">
    <source>
        <dbReference type="PROSITE-ProRule" id="PRU01161"/>
    </source>
</evidence>
<comment type="caution">
    <text evidence="6">The sequence shown here is derived from an EMBL/GenBank/DDBJ whole genome shotgun (WGS) entry which is preliminary data.</text>
</comment>
<dbReference type="InterPro" id="IPR002641">
    <property type="entry name" value="PNPLA_dom"/>
</dbReference>
<dbReference type="Proteomes" id="UP001205843">
    <property type="component" value="Unassembled WGS sequence"/>
</dbReference>
<evidence type="ECO:0000313" key="7">
    <source>
        <dbReference type="Proteomes" id="UP001205843"/>
    </source>
</evidence>
<keyword evidence="3 4" id="KW-0443">Lipid metabolism</keyword>
<dbReference type="PANTHER" id="PTHR14226:SF78">
    <property type="entry name" value="SLR0060 PROTEIN"/>
    <property type="match status" value="1"/>
</dbReference>
<evidence type="ECO:0000256" key="1">
    <source>
        <dbReference type="ARBA" id="ARBA00022801"/>
    </source>
</evidence>
<feature type="short sequence motif" description="DGA/G" evidence="4">
    <location>
        <begin position="209"/>
        <end position="211"/>
    </location>
</feature>
<feature type="short sequence motif" description="GXGXXG" evidence="4">
    <location>
        <begin position="28"/>
        <end position="33"/>
    </location>
</feature>
<gene>
    <name evidence="6" type="ORF">J2T57_001179</name>
</gene>
<feature type="domain" description="PNPLA" evidence="5">
    <location>
        <begin position="24"/>
        <end position="222"/>
    </location>
</feature>
<name>A0AAE3G1H2_9GAMM</name>
<evidence type="ECO:0000256" key="2">
    <source>
        <dbReference type="ARBA" id="ARBA00022963"/>
    </source>
</evidence>
<dbReference type="RefSeq" id="WP_253475629.1">
    <property type="nucleotide sequence ID" value="NZ_JALJXV010000002.1"/>
</dbReference>
<reference evidence="6" key="1">
    <citation type="submission" date="2022-03" db="EMBL/GenBank/DDBJ databases">
        <title>Genomic Encyclopedia of Type Strains, Phase III (KMG-III): the genomes of soil and plant-associated and newly described type strains.</title>
        <authorList>
            <person name="Whitman W."/>
        </authorList>
    </citation>
    <scope>NUCLEOTIDE SEQUENCE</scope>
    <source>
        <strain evidence="6">ANL 6-2</strain>
    </source>
</reference>
<keyword evidence="2 4" id="KW-0442">Lipid degradation</keyword>
<evidence type="ECO:0000259" key="5">
    <source>
        <dbReference type="PROSITE" id="PS51635"/>
    </source>
</evidence>